<feature type="chain" id="PRO_5045534718" evidence="2">
    <location>
        <begin position="24"/>
        <end position="143"/>
    </location>
</feature>
<dbReference type="InterPro" id="IPR046150">
    <property type="entry name" value="DUF6152"/>
</dbReference>
<evidence type="ECO:0000313" key="3">
    <source>
        <dbReference type="EMBL" id="MFC4313926.1"/>
    </source>
</evidence>
<name>A0ABV8T1X1_9GAMM</name>
<gene>
    <name evidence="3" type="ORF">ACFPN2_32935</name>
</gene>
<evidence type="ECO:0000313" key="4">
    <source>
        <dbReference type="Proteomes" id="UP001595904"/>
    </source>
</evidence>
<sequence>MNLRNSFVLGAALAAVSFGSAQAHHSFAAMYDAAKPVRLVGKLIRVEWTNPHSYFHLEVTGKDGNVSTWACEGAGPGALSRRGFNKSDIKIGDTLIVDGYLAKAGGKIIDARRVTLPDGKVVSGGTPGDGGPGEAAGARPPSG</sequence>
<dbReference type="RefSeq" id="WP_380604685.1">
    <property type="nucleotide sequence ID" value="NZ_JBHSDU010000015.1"/>
</dbReference>
<comment type="caution">
    <text evidence="3">The sequence shown here is derived from an EMBL/GenBank/DDBJ whole genome shotgun (WGS) entry which is preliminary data.</text>
</comment>
<evidence type="ECO:0000256" key="1">
    <source>
        <dbReference type="SAM" id="MobiDB-lite"/>
    </source>
</evidence>
<dbReference type="Proteomes" id="UP001595904">
    <property type="component" value="Unassembled WGS sequence"/>
</dbReference>
<evidence type="ECO:0000256" key="2">
    <source>
        <dbReference type="SAM" id="SignalP"/>
    </source>
</evidence>
<proteinExistence type="predicted"/>
<organism evidence="3 4">
    <name type="scientific">Steroidobacter flavus</name>
    <dbReference type="NCBI Taxonomy" id="1842136"/>
    <lineage>
        <taxon>Bacteria</taxon>
        <taxon>Pseudomonadati</taxon>
        <taxon>Pseudomonadota</taxon>
        <taxon>Gammaproteobacteria</taxon>
        <taxon>Steroidobacterales</taxon>
        <taxon>Steroidobacteraceae</taxon>
        <taxon>Steroidobacter</taxon>
    </lineage>
</organism>
<dbReference type="EMBL" id="JBHSDU010000015">
    <property type="protein sequence ID" value="MFC4313926.1"/>
    <property type="molecule type" value="Genomic_DNA"/>
</dbReference>
<feature type="region of interest" description="Disordered" evidence="1">
    <location>
        <begin position="119"/>
        <end position="143"/>
    </location>
</feature>
<accession>A0ABV8T1X1</accession>
<feature type="compositionally biased region" description="Gly residues" evidence="1">
    <location>
        <begin position="125"/>
        <end position="134"/>
    </location>
</feature>
<protein>
    <submittedName>
        <fullName evidence="3">DUF6152 family protein</fullName>
    </submittedName>
</protein>
<keyword evidence="2" id="KW-0732">Signal</keyword>
<feature type="signal peptide" evidence="2">
    <location>
        <begin position="1"/>
        <end position="23"/>
    </location>
</feature>
<reference evidence="4" key="1">
    <citation type="journal article" date="2019" name="Int. J. Syst. Evol. Microbiol.">
        <title>The Global Catalogue of Microorganisms (GCM) 10K type strain sequencing project: providing services to taxonomists for standard genome sequencing and annotation.</title>
        <authorList>
            <consortium name="The Broad Institute Genomics Platform"/>
            <consortium name="The Broad Institute Genome Sequencing Center for Infectious Disease"/>
            <person name="Wu L."/>
            <person name="Ma J."/>
        </authorList>
    </citation>
    <scope>NUCLEOTIDE SEQUENCE [LARGE SCALE GENOMIC DNA]</scope>
    <source>
        <strain evidence="4">CGMCC 1.10759</strain>
    </source>
</reference>
<keyword evidence="4" id="KW-1185">Reference proteome</keyword>
<dbReference type="Pfam" id="PF19649">
    <property type="entry name" value="DUF6152"/>
    <property type="match status" value="1"/>
</dbReference>